<accession>A0A0C3GH82</accession>
<dbReference type="OrthoDB" id="3515175at2759"/>
<dbReference type="EMBL" id="KN832887">
    <property type="protein sequence ID" value="KIM95495.1"/>
    <property type="molecule type" value="Genomic_DNA"/>
</dbReference>
<name>A0A0C3GH82_OIDMZ</name>
<gene>
    <name evidence="1" type="ORF">OIDMADRAFT_134355</name>
</gene>
<dbReference type="HOGENOM" id="CLU_010369_0_0_1"/>
<reference evidence="1 2" key="1">
    <citation type="submission" date="2014-04" db="EMBL/GenBank/DDBJ databases">
        <authorList>
            <consortium name="DOE Joint Genome Institute"/>
            <person name="Kuo A."/>
            <person name="Martino E."/>
            <person name="Perotto S."/>
            <person name="Kohler A."/>
            <person name="Nagy L.G."/>
            <person name="Floudas D."/>
            <person name="Copeland A."/>
            <person name="Barry K.W."/>
            <person name="Cichocki N."/>
            <person name="Veneault-Fourrey C."/>
            <person name="LaButti K."/>
            <person name="Lindquist E.A."/>
            <person name="Lipzen A."/>
            <person name="Lundell T."/>
            <person name="Morin E."/>
            <person name="Murat C."/>
            <person name="Sun H."/>
            <person name="Tunlid A."/>
            <person name="Henrissat B."/>
            <person name="Grigoriev I.V."/>
            <person name="Hibbett D.S."/>
            <person name="Martin F."/>
            <person name="Nordberg H.P."/>
            <person name="Cantor M.N."/>
            <person name="Hua S.X."/>
        </authorList>
    </citation>
    <scope>NUCLEOTIDE SEQUENCE [LARGE SCALE GENOMIC DNA]</scope>
    <source>
        <strain evidence="1 2">Zn</strain>
    </source>
</reference>
<dbReference type="InParanoid" id="A0A0C3GH82"/>
<evidence type="ECO:0000313" key="2">
    <source>
        <dbReference type="Proteomes" id="UP000054321"/>
    </source>
</evidence>
<dbReference type="AlphaFoldDB" id="A0A0C3GH82"/>
<sequence length="720" mass="81574">MATDFKPHWVERPLMPPHGPKSWVFFVVAQIDGRHCPLGVVHRDASYISMTALQGCDLVASCLRTVGIFSDLSNRVAIESEVALATDFYRDPENRPLPCVELPERTPPYPATTAYLQSLKPSIEWGMTKFPFISTCLLLGASFGSQFGGSCDTKPWPLGIVYRDNNVEYGMVVIDITNLDSPRYGIVGFMIRNMVWIVTDKEWLDNGPVGPHARMAEDDRPRKHLSAIDYMAKFGYKYTDDVVSQLEHIPLIDVSAMDLIWVQSDIADFNATYSIPANRTLRSRHREAIAASIDHTIETDSFDVSIFDEHRTIPNFQNLLQQLLQDRSKYIGHLRSAKQLICLAFDGKRHLDLVRFKGLSAEAIRAALETEELKDMKSISLCIDTVQSPVGQILDALSRSSLPCDLYFCQEPTRTSDQVGTELFLALSTRQHLFRGKVTVAVAYSAPLNKSFWLPTINYQPPFEIFPIQHMFIRQQSGPLPSSMFTKKHYYLGDGLLRAEAFAAGFLSWLRWQDWFLFAFAGGPPTLEDMSRAEISPIPAENFTIPTYPATSDNRKSLQIECWPKIRDLVPGSWTVLVLQELYIDQEIAAHNRRMFDYQPVEARYIKYAFIRPRLTIEIYNLPEHLGPEELEVGGLKEFLNATAPEVDSTLVDRRLEEAREYLAGIPQQARLGPGLEWLSVLDHDEAYAILSNFLRNAPKAEDDLRVAMREIPEGESSSL</sequence>
<keyword evidence="2" id="KW-1185">Reference proteome</keyword>
<dbReference type="Proteomes" id="UP000054321">
    <property type="component" value="Unassembled WGS sequence"/>
</dbReference>
<proteinExistence type="predicted"/>
<protein>
    <submittedName>
        <fullName evidence="1">Uncharacterized protein</fullName>
    </submittedName>
</protein>
<organism evidence="1 2">
    <name type="scientific">Oidiodendron maius (strain Zn)</name>
    <dbReference type="NCBI Taxonomy" id="913774"/>
    <lineage>
        <taxon>Eukaryota</taxon>
        <taxon>Fungi</taxon>
        <taxon>Dikarya</taxon>
        <taxon>Ascomycota</taxon>
        <taxon>Pezizomycotina</taxon>
        <taxon>Leotiomycetes</taxon>
        <taxon>Leotiomycetes incertae sedis</taxon>
        <taxon>Myxotrichaceae</taxon>
        <taxon>Oidiodendron</taxon>
    </lineage>
</organism>
<evidence type="ECO:0000313" key="1">
    <source>
        <dbReference type="EMBL" id="KIM95495.1"/>
    </source>
</evidence>
<reference evidence="2" key="2">
    <citation type="submission" date="2015-01" db="EMBL/GenBank/DDBJ databases">
        <title>Evolutionary Origins and Diversification of the Mycorrhizal Mutualists.</title>
        <authorList>
            <consortium name="DOE Joint Genome Institute"/>
            <consortium name="Mycorrhizal Genomics Consortium"/>
            <person name="Kohler A."/>
            <person name="Kuo A."/>
            <person name="Nagy L.G."/>
            <person name="Floudas D."/>
            <person name="Copeland A."/>
            <person name="Barry K.W."/>
            <person name="Cichocki N."/>
            <person name="Veneault-Fourrey C."/>
            <person name="LaButti K."/>
            <person name="Lindquist E.A."/>
            <person name="Lipzen A."/>
            <person name="Lundell T."/>
            <person name="Morin E."/>
            <person name="Murat C."/>
            <person name="Riley R."/>
            <person name="Ohm R."/>
            <person name="Sun H."/>
            <person name="Tunlid A."/>
            <person name="Henrissat B."/>
            <person name="Grigoriev I.V."/>
            <person name="Hibbett D.S."/>
            <person name="Martin F."/>
        </authorList>
    </citation>
    <scope>NUCLEOTIDE SEQUENCE [LARGE SCALE GENOMIC DNA]</scope>
    <source>
        <strain evidence="2">Zn</strain>
    </source>
</reference>
<dbReference type="STRING" id="913774.A0A0C3GH82"/>